<gene>
    <name evidence="1" type="ORF">QBC46DRAFT_432568</name>
</gene>
<dbReference type="AlphaFoldDB" id="A0AAN6S5E2"/>
<organism evidence="1 2">
    <name type="scientific">Diplogelasinospora grovesii</name>
    <dbReference type="NCBI Taxonomy" id="303347"/>
    <lineage>
        <taxon>Eukaryota</taxon>
        <taxon>Fungi</taxon>
        <taxon>Dikarya</taxon>
        <taxon>Ascomycota</taxon>
        <taxon>Pezizomycotina</taxon>
        <taxon>Sordariomycetes</taxon>
        <taxon>Sordariomycetidae</taxon>
        <taxon>Sordariales</taxon>
        <taxon>Diplogelasinosporaceae</taxon>
        <taxon>Diplogelasinospora</taxon>
    </lineage>
</organism>
<accession>A0AAN6S5E2</accession>
<reference evidence="2" key="1">
    <citation type="journal article" date="2023" name="Mol. Phylogenet. Evol.">
        <title>Genome-scale phylogeny and comparative genomics of the fungal order Sordariales.</title>
        <authorList>
            <person name="Hensen N."/>
            <person name="Bonometti L."/>
            <person name="Westerberg I."/>
            <person name="Brannstrom I.O."/>
            <person name="Guillou S."/>
            <person name="Cros-Aarteil S."/>
            <person name="Calhoun S."/>
            <person name="Haridas S."/>
            <person name="Kuo A."/>
            <person name="Mondo S."/>
            <person name="Pangilinan J."/>
            <person name="Riley R."/>
            <person name="LaButti K."/>
            <person name="Andreopoulos B."/>
            <person name="Lipzen A."/>
            <person name="Chen C."/>
            <person name="Yan M."/>
            <person name="Daum C."/>
            <person name="Ng V."/>
            <person name="Clum A."/>
            <person name="Steindorff A."/>
            <person name="Ohm R.A."/>
            <person name="Martin F."/>
            <person name="Silar P."/>
            <person name="Natvig D.O."/>
            <person name="Lalanne C."/>
            <person name="Gautier V."/>
            <person name="Ament-Velasquez S.L."/>
            <person name="Kruys A."/>
            <person name="Hutchinson M.I."/>
            <person name="Powell A.J."/>
            <person name="Barry K."/>
            <person name="Miller A.N."/>
            <person name="Grigoriev I.V."/>
            <person name="Debuchy R."/>
            <person name="Gladieux P."/>
            <person name="Hiltunen Thoren M."/>
            <person name="Johannesson H."/>
        </authorList>
    </citation>
    <scope>NUCLEOTIDE SEQUENCE [LARGE SCALE GENOMIC DNA]</scope>
    <source>
        <strain evidence="2">CBS 340.73</strain>
    </source>
</reference>
<proteinExistence type="predicted"/>
<name>A0AAN6S5E2_9PEZI</name>
<evidence type="ECO:0000313" key="1">
    <source>
        <dbReference type="EMBL" id="KAK3941090.1"/>
    </source>
</evidence>
<keyword evidence="2" id="KW-1185">Reference proteome</keyword>
<comment type="caution">
    <text evidence="1">The sequence shown here is derived from an EMBL/GenBank/DDBJ whole genome shotgun (WGS) entry which is preliminary data.</text>
</comment>
<protein>
    <submittedName>
        <fullName evidence="1">Uncharacterized protein</fullName>
    </submittedName>
</protein>
<dbReference type="Proteomes" id="UP001303473">
    <property type="component" value="Unassembled WGS sequence"/>
</dbReference>
<sequence length="374" mass="42252">GIYQVAISEVPGESSATEYALDPGGGRAFAVTAVLDLGLRMLESRRGRQALENLGRETIRSWLTHPKQNGKNGEQAAVQTFLQSVRCRFPTVRLDRHSGFREDHCSLNEFDAWVDEFRTSEKKSCDFNPKSAAVLHLDWQLVDKLYWTRLKADSSRSNGGQHDEGEKIVRFRRLQFHLAATVAHHLCHLLTGGFLKQYAADLDVLVDDQIVVEVAKKMDAGAEWEVDFFGGRPKMFIDYDSSGEGEGEDRYVGQSYIIRRGEDGGVRKKKRRMAAVIPQERIDSYLRGDFSEPLLSTRELAAFDLYRDVKKRYRFPKSQGQGKDETDVDVDVGIAKSAPDTPLSVPWDIKGEEYELLKAACYDPSVRLVDVHGY</sequence>
<evidence type="ECO:0000313" key="2">
    <source>
        <dbReference type="Proteomes" id="UP001303473"/>
    </source>
</evidence>
<feature type="non-terminal residue" evidence="1">
    <location>
        <position position="1"/>
    </location>
</feature>
<dbReference type="EMBL" id="MU853787">
    <property type="protein sequence ID" value="KAK3941090.1"/>
    <property type="molecule type" value="Genomic_DNA"/>
</dbReference>